<evidence type="ECO:0000313" key="11">
    <source>
        <dbReference type="EMBL" id="CCE73451.1"/>
    </source>
</evidence>
<dbReference type="InterPro" id="IPR028889">
    <property type="entry name" value="USP"/>
</dbReference>
<dbReference type="PANTHER" id="PTHR24006">
    <property type="entry name" value="UBIQUITIN CARBOXYL-TERMINAL HYDROLASE"/>
    <property type="match status" value="1"/>
</dbReference>
<dbReference type="GO" id="GO:0005829">
    <property type="term" value="C:cytosol"/>
    <property type="evidence" value="ECO:0007669"/>
    <property type="project" value="TreeGrafter"/>
</dbReference>
<feature type="region of interest" description="Disordered" evidence="8">
    <location>
        <begin position="53"/>
        <end position="296"/>
    </location>
</feature>
<evidence type="ECO:0000256" key="4">
    <source>
        <dbReference type="ARBA" id="ARBA00022670"/>
    </source>
</evidence>
<dbReference type="OMA" id="WCTYDDE"/>
<reference evidence="10" key="1">
    <citation type="submission" date="2011-10" db="EMBL/GenBank/DDBJ databases">
        <authorList>
            <person name="Genoscope - CEA"/>
        </authorList>
    </citation>
    <scope>NUCLEOTIDE SEQUENCE</scope>
    <source>
        <strain evidence="10">CBS 7064</strain>
    </source>
</reference>
<feature type="domain" description="USP" evidence="9">
    <location>
        <begin position="329"/>
        <end position="659"/>
    </location>
</feature>
<evidence type="ECO:0000256" key="6">
    <source>
        <dbReference type="ARBA" id="ARBA00022801"/>
    </source>
</evidence>
<dbReference type="InterPro" id="IPR050164">
    <property type="entry name" value="Peptidase_C19"/>
</dbReference>
<keyword evidence="4" id="KW-0645">Protease</keyword>
<evidence type="ECO:0000313" key="12">
    <source>
        <dbReference type="Proteomes" id="UP000005222"/>
    </source>
</evidence>
<dbReference type="eggNOG" id="KOG1870">
    <property type="taxonomic scope" value="Eukaryota"/>
</dbReference>
<dbReference type="GO" id="GO:0006508">
    <property type="term" value="P:proteolysis"/>
    <property type="evidence" value="ECO:0007669"/>
    <property type="project" value="UniProtKB-KW"/>
</dbReference>
<dbReference type="FunCoup" id="G8YVK7">
    <property type="interactions" value="270"/>
</dbReference>
<dbReference type="EC" id="3.4.19.12" evidence="3"/>
<comment type="similarity">
    <text evidence="2">Belongs to the peptidase C19 family.</text>
</comment>
<dbReference type="GO" id="GO:0005634">
    <property type="term" value="C:nucleus"/>
    <property type="evidence" value="ECO:0007669"/>
    <property type="project" value="TreeGrafter"/>
</dbReference>
<evidence type="ECO:0000259" key="9">
    <source>
        <dbReference type="PROSITE" id="PS50235"/>
    </source>
</evidence>
<keyword evidence="5" id="KW-0833">Ubl conjugation pathway</keyword>
<feature type="compositionally biased region" description="Basic and acidic residues" evidence="8">
    <location>
        <begin position="227"/>
        <end position="244"/>
    </location>
</feature>
<dbReference type="InterPro" id="IPR001394">
    <property type="entry name" value="Peptidase_C19_UCH"/>
</dbReference>
<feature type="compositionally biased region" description="Low complexity" evidence="8">
    <location>
        <begin position="53"/>
        <end position="67"/>
    </location>
</feature>
<proteinExistence type="inferred from homology"/>
<feature type="region of interest" description="Disordered" evidence="8">
    <location>
        <begin position="663"/>
        <end position="682"/>
    </location>
</feature>
<feature type="compositionally biased region" description="Basic and acidic residues" evidence="8">
    <location>
        <begin position="157"/>
        <end position="167"/>
    </location>
</feature>
<evidence type="ECO:0000256" key="7">
    <source>
        <dbReference type="ARBA" id="ARBA00022807"/>
    </source>
</evidence>
<organism evidence="10 12">
    <name type="scientific">Pichia sorbitophila (strain ATCC MYA-4447 / BCRC 22081 / CBS 7064 / NBRC 10061 / NRRL Y-12695)</name>
    <name type="common">Hybrid yeast</name>
    <dbReference type="NCBI Taxonomy" id="559304"/>
    <lineage>
        <taxon>Eukaryota</taxon>
        <taxon>Fungi</taxon>
        <taxon>Dikarya</taxon>
        <taxon>Ascomycota</taxon>
        <taxon>Saccharomycotina</taxon>
        <taxon>Pichiomycetes</taxon>
        <taxon>Debaryomycetaceae</taxon>
        <taxon>Millerozyma</taxon>
    </lineage>
</organism>
<name>G8YVK7_PICSO</name>
<dbReference type="AlphaFoldDB" id="G8YVK7"/>
<dbReference type="InterPro" id="IPR038765">
    <property type="entry name" value="Papain-like_cys_pep_sf"/>
</dbReference>
<gene>
    <name evidence="10" type="primary">Piso0_000492</name>
    <name evidence="10" type="ORF">GNLVRS01_PISO0A10538g</name>
    <name evidence="11" type="ORF">GNLVRS01_PISO0B10605g</name>
</gene>
<comment type="catalytic activity">
    <reaction evidence="1">
        <text>Thiol-dependent hydrolysis of ester, thioester, amide, peptide and isopeptide bonds formed by the C-terminal Gly of ubiquitin (a 76-residue protein attached to proteins as an intracellular targeting signal).</text>
        <dbReference type="EC" id="3.4.19.12"/>
    </reaction>
</comment>
<feature type="compositionally biased region" description="Basic and acidic residues" evidence="8">
    <location>
        <begin position="666"/>
        <end position="676"/>
    </location>
</feature>
<dbReference type="GO" id="GO:0016579">
    <property type="term" value="P:protein deubiquitination"/>
    <property type="evidence" value="ECO:0007669"/>
    <property type="project" value="InterPro"/>
</dbReference>
<dbReference type="PANTHER" id="PTHR24006:SF758">
    <property type="entry name" value="UBIQUITIN CARBOXYL-TERMINAL HYDROLASE 36"/>
    <property type="match status" value="1"/>
</dbReference>
<reference evidence="12" key="2">
    <citation type="journal article" date="2012" name="G3 (Bethesda)">
        <title>Pichia sorbitophila, an interspecies yeast hybrid reveals early steps of genome resolution following polyploidization.</title>
        <authorList>
            <person name="Leh Louis V."/>
            <person name="Despons L."/>
            <person name="Friedrich A."/>
            <person name="Martin T."/>
            <person name="Durrens P."/>
            <person name="Casaregola S."/>
            <person name="Neuveglise C."/>
            <person name="Fairhead C."/>
            <person name="Marck C."/>
            <person name="Cruz J.A."/>
            <person name="Straub M.L."/>
            <person name="Kugler V."/>
            <person name="Sacerdot C."/>
            <person name="Uzunov Z."/>
            <person name="Thierry A."/>
            <person name="Weiss S."/>
            <person name="Bleykasten C."/>
            <person name="De Montigny J."/>
            <person name="Jacques N."/>
            <person name="Jung P."/>
            <person name="Lemaire M."/>
            <person name="Mallet S."/>
            <person name="Morel G."/>
            <person name="Richard G.F."/>
            <person name="Sarkar A."/>
            <person name="Savel G."/>
            <person name="Schacherer J."/>
            <person name="Seret M.L."/>
            <person name="Talla E."/>
            <person name="Samson G."/>
            <person name="Jubin C."/>
            <person name="Poulain J."/>
            <person name="Vacherie B."/>
            <person name="Barbe V."/>
            <person name="Pelletier E."/>
            <person name="Sherman D.J."/>
            <person name="Westhof E."/>
            <person name="Weissenbach J."/>
            <person name="Baret P.V."/>
            <person name="Wincker P."/>
            <person name="Gaillardin C."/>
            <person name="Dujon B."/>
            <person name="Souciet J.L."/>
        </authorList>
    </citation>
    <scope>NUCLEOTIDE SEQUENCE [LARGE SCALE GENOMIC DNA]</scope>
    <source>
        <strain evidence="12">ATCC MYA-4447 / BCRC 22081 / CBS 7064 / NBRC 10061 / NRRL Y-12695</strain>
    </source>
</reference>
<feature type="compositionally biased region" description="Acidic residues" evidence="8">
    <location>
        <begin position="194"/>
        <end position="212"/>
    </location>
</feature>
<evidence type="ECO:0000313" key="10">
    <source>
        <dbReference type="EMBL" id="CCE72890.1"/>
    </source>
</evidence>
<dbReference type="InParanoid" id="G8YVK7"/>
<dbReference type="Proteomes" id="UP000005222">
    <property type="component" value="Chromosome A"/>
</dbReference>
<accession>G8YVK7</accession>
<dbReference type="GO" id="GO:0004843">
    <property type="term" value="F:cysteine-type deubiquitinase activity"/>
    <property type="evidence" value="ECO:0007669"/>
    <property type="project" value="UniProtKB-EC"/>
</dbReference>
<dbReference type="FunFam" id="3.90.70.10:FF:000146">
    <property type="entry name" value="Ubiquitin-specific protease"/>
    <property type="match status" value="1"/>
</dbReference>
<dbReference type="Proteomes" id="UP000005222">
    <property type="component" value="Chromosome B"/>
</dbReference>
<evidence type="ECO:0000256" key="3">
    <source>
        <dbReference type="ARBA" id="ARBA00012759"/>
    </source>
</evidence>
<dbReference type="EMBL" id="FO082058">
    <property type="protein sequence ID" value="CCE73451.1"/>
    <property type="molecule type" value="Genomic_DNA"/>
</dbReference>
<dbReference type="PROSITE" id="PS50235">
    <property type="entry name" value="USP_3"/>
    <property type="match status" value="1"/>
</dbReference>
<dbReference type="MEROPS" id="C19.088"/>
<sequence length="682" mass="75888">MASPGDLSSSSVAPYINRILSSPMTFVPAKQPEGDDIKRPENYMVLLKKAGERPGATAAAPGGERAALGSPRESKKPRSMAEAVAAYTGRKFMGKTEKQGSKRRRRDEPQQLVDSEEDLGQDVAAEPLGERSLNESDSSSDSRYESASEYPDVALGEARRPKQDESRTVNGGSSKDPEKLDQTGVDGGRGTSSGEEDTAEDEEDEDDEDDASAEISSSDASEESDAESDKLSPEEVASLKKDLLEDAASAGANGSQQEIQRDSKVEEADASLPAKSSGKTTESSEEDAHTEGFPVSAFYGINEKENDRGANGSNRIYKNWRELSKRKPAGLLNHGVTCYMNSAIQALVHIAALQHYLNEINAGKHNNTLKPRSVSHVLALLSRKMWGLDDEGDGRSNPRFPKYINPKKIIQRLPDINCMMSEWQQEDSHEYFMSLISRLQEDSTPKGSKLNTSIIYDIFGGLLHQSVTCRNCNHVSDTKQEFYDLSLGFTRKRHQGDDPDNENTDNQKYSIEKSIKDFFSKESIKLDRKDKSSGYYCEKCKTRSNAFKVSTIDRSPEALAIHLKRFKFNGNSSSKVKQPIHYSKYLDLSRYTSSVDPTKYQLISVITHEGRSISSGHYVAHCLQPDNTWSTYDDEYINKINEREALSDPSAYVLLYTKLTPKPKKRVNEGTKEPQHPKKRKI</sequence>
<feature type="compositionally biased region" description="Basic and acidic residues" evidence="8">
    <location>
        <begin position="128"/>
        <end position="146"/>
    </location>
</feature>
<keyword evidence="12" id="KW-1185">Reference proteome</keyword>
<dbReference type="Pfam" id="PF00443">
    <property type="entry name" value="UCH"/>
    <property type="match status" value="1"/>
</dbReference>
<dbReference type="Gene3D" id="3.90.70.10">
    <property type="entry name" value="Cysteine proteinases"/>
    <property type="match status" value="1"/>
</dbReference>
<evidence type="ECO:0000256" key="5">
    <source>
        <dbReference type="ARBA" id="ARBA00022786"/>
    </source>
</evidence>
<evidence type="ECO:0000256" key="8">
    <source>
        <dbReference type="SAM" id="MobiDB-lite"/>
    </source>
</evidence>
<protein>
    <recommendedName>
        <fullName evidence="3">ubiquitinyl hydrolase 1</fullName>
        <ecNumber evidence="3">3.4.19.12</ecNumber>
    </recommendedName>
</protein>
<dbReference type="HOGENOM" id="CLU_016013_1_0_1"/>
<dbReference type="PROSITE" id="PS00973">
    <property type="entry name" value="USP_2"/>
    <property type="match status" value="1"/>
</dbReference>
<evidence type="ECO:0000256" key="1">
    <source>
        <dbReference type="ARBA" id="ARBA00000707"/>
    </source>
</evidence>
<keyword evidence="7" id="KW-0788">Thiol protease</keyword>
<evidence type="ECO:0000256" key="2">
    <source>
        <dbReference type="ARBA" id="ARBA00009085"/>
    </source>
</evidence>
<dbReference type="InterPro" id="IPR018200">
    <property type="entry name" value="USP_CS"/>
</dbReference>
<dbReference type="EMBL" id="FO082059">
    <property type="protein sequence ID" value="CCE72890.1"/>
    <property type="molecule type" value="Genomic_DNA"/>
</dbReference>
<dbReference type="SUPFAM" id="SSF54001">
    <property type="entry name" value="Cysteine proteinases"/>
    <property type="match status" value="1"/>
</dbReference>
<dbReference type="STRING" id="559304.G8YVK7"/>
<keyword evidence="6" id="KW-0378">Hydrolase</keyword>
<dbReference type="OrthoDB" id="289038at2759"/>